<keyword evidence="2" id="KW-1185">Reference proteome</keyword>
<dbReference type="EMBL" id="MT844067">
    <property type="protein sequence ID" value="QOD40075.1"/>
    <property type="molecule type" value="Genomic_DNA"/>
</dbReference>
<evidence type="ECO:0000313" key="2">
    <source>
        <dbReference type="Proteomes" id="UP000829694"/>
    </source>
</evidence>
<sequence>MILFSKQQFEDKRLAVVVTENDFEVHFKLVELLRILFDMCDHTYINEMYIKVFEEFPNTKYVTLNGLTTLADISTRKLIARRLQTWAHDLNRRIFINRCFKQGLL</sequence>
<dbReference type="RefSeq" id="YP_010800830.1">
    <property type="nucleotide sequence ID" value="NC_076905.1"/>
</dbReference>
<reference evidence="1" key="1">
    <citation type="journal article" date="2020" name="Viruses">
        <title>Genome Analysis of a Novel Clade b Betabaculovirus Isolated from the Legume Pest Matsumuraeses phaseoli (Lepidoptera: Tortricidae).</title>
        <authorList>
            <person name="Shu R."/>
            <person name="Meng Q."/>
            <person name="Miao L."/>
            <person name="Liang H."/>
            <person name="Chen J."/>
            <person name="Xu Y."/>
            <person name="Cheng L."/>
            <person name="Jin W."/>
            <person name="Qin Q."/>
            <person name="Zhang H."/>
        </authorList>
    </citation>
    <scope>NUCLEOTIDE SEQUENCE</scope>
    <source>
        <strain evidence="1">IOZ01</strain>
    </source>
</reference>
<protein>
    <submittedName>
        <fullName evidence="1">Maph112</fullName>
    </submittedName>
</protein>
<dbReference type="Proteomes" id="UP000829694">
    <property type="component" value="Segment"/>
</dbReference>
<dbReference type="KEGG" id="vg:80539476"/>
<gene>
    <name evidence="1" type="primary">Maph112</name>
    <name evidence="1" type="ORF">H4Q86_112</name>
</gene>
<evidence type="ECO:0000313" key="1">
    <source>
        <dbReference type="EMBL" id="QOD40075.1"/>
    </source>
</evidence>
<proteinExistence type="predicted"/>
<organism evidence="1 2">
    <name type="scientific">Matsumuraeses phaseoli granulovirus</name>
    <dbReference type="NCBI Taxonomy" id="2760664"/>
    <lineage>
        <taxon>Viruses</taxon>
        <taxon>Viruses incertae sedis</taxon>
        <taxon>Naldaviricetes</taxon>
        <taxon>Lefavirales</taxon>
        <taxon>Baculoviridae</taxon>
        <taxon>Betabaculovirus</taxon>
        <taxon>Betabaculovirus maphaseoli</taxon>
    </lineage>
</organism>
<dbReference type="GeneID" id="80539476"/>
<name>A0AAE7SYA2_9BBAC</name>
<accession>A0AAE7SYA2</accession>